<evidence type="ECO:0000259" key="11">
    <source>
        <dbReference type="PROSITE" id="PS50261"/>
    </source>
</evidence>
<keyword evidence="4 9" id="KW-1133">Transmembrane helix</keyword>
<evidence type="ECO:0000256" key="4">
    <source>
        <dbReference type="ARBA" id="ARBA00022989"/>
    </source>
</evidence>
<dbReference type="PANTHER" id="PTHR46953">
    <property type="entry name" value="G-PROTEIN COUPLED RECEPTOR MTH-LIKE 1-RELATED"/>
    <property type="match status" value="1"/>
</dbReference>
<keyword evidence="8" id="KW-0807">Transducer</keyword>
<dbReference type="InterPro" id="IPR017981">
    <property type="entry name" value="GPCR_2-like_7TM"/>
</dbReference>
<keyword evidence="5" id="KW-0297">G-protein coupled receptor</keyword>
<dbReference type="GO" id="GO:0007166">
    <property type="term" value="P:cell surface receptor signaling pathway"/>
    <property type="evidence" value="ECO:0007669"/>
    <property type="project" value="InterPro"/>
</dbReference>
<evidence type="ECO:0000256" key="9">
    <source>
        <dbReference type="SAM" id="Phobius"/>
    </source>
</evidence>
<dbReference type="GO" id="GO:0004930">
    <property type="term" value="F:G protein-coupled receptor activity"/>
    <property type="evidence" value="ECO:0007669"/>
    <property type="project" value="UniProtKB-KW"/>
</dbReference>
<name>A0A232FJU6_9HYME</name>
<dbReference type="Proteomes" id="UP000215335">
    <property type="component" value="Unassembled WGS sequence"/>
</dbReference>
<evidence type="ECO:0000256" key="3">
    <source>
        <dbReference type="ARBA" id="ARBA00022692"/>
    </source>
</evidence>
<evidence type="ECO:0000256" key="6">
    <source>
        <dbReference type="ARBA" id="ARBA00023136"/>
    </source>
</evidence>
<protein>
    <recommendedName>
        <fullName evidence="11">G-protein coupled receptors family 2 profile 2 domain-containing protein</fullName>
    </recommendedName>
</protein>
<evidence type="ECO:0000313" key="12">
    <source>
        <dbReference type="EMBL" id="OXU30942.1"/>
    </source>
</evidence>
<sequence>MTVRHDISVVALAIVVQVLLLLVGPGQAYLRANETECPTEALVDLTASFEKNPDRNGSSIVVDGVFYPADAIRWQGNKALGCPCRTRGCLPLCCSHDSCMGPVNRSTEAEFFPVHSPESMQVDPDFQVSQYWQFAWNPCHGGDRYILTPENPDPDFKDDKFQLLSNGSMYQPTIKHLRNYTDFCVDYMNNTYRMVVCFDEGDTPAPSIENIHSIFPTGMLISVPFLIATFVVYMLIPELRNIHGQTLCAYVFSLIVAYIALSTLQIIKQDTISDLSCYVYAYIVHFSFLASFFWLNVMCFDIWWTFG</sequence>
<evidence type="ECO:0000256" key="2">
    <source>
        <dbReference type="ARBA" id="ARBA00008979"/>
    </source>
</evidence>
<reference evidence="12 13" key="1">
    <citation type="journal article" date="2017" name="Curr. Biol.">
        <title>The Evolution of Venom by Co-option of Single-Copy Genes.</title>
        <authorList>
            <person name="Martinson E.O."/>
            <person name="Mrinalini"/>
            <person name="Kelkar Y.D."/>
            <person name="Chang C.H."/>
            <person name="Werren J.H."/>
        </authorList>
    </citation>
    <scope>NUCLEOTIDE SEQUENCE [LARGE SCALE GENOMIC DNA]</scope>
    <source>
        <strain evidence="12 13">Alberta</strain>
        <tissue evidence="12">Whole body</tissue>
    </source>
</reference>
<evidence type="ECO:0000256" key="1">
    <source>
        <dbReference type="ARBA" id="ARBA00004127"/>
    </source>
</evidence>
<feature type="domain" description="G-protein coupled receptors family 2 profile 2" evidence="11">
    <location>
        <begin position="211"/>
        <end position="307"/>
    </location>
</feature>
<feature type="chain" id="PRO_5012850598" description="G-protein coupled receptors family 2 profile 2 domain-containing protein" evidence="10">
    <location>
        <begin position="29"/>
        <end position="307"/>
    </location>
</feature>
<dbReference type="STRING" id="543379.A0A232FJU6"/>
<proteinExistence type="inferred from homology"/>
<dbReference type="Gene3D" id="1.20.1070.10">
    <property type="entry name" value="Rhodopsin 7-helix transmembrane proteins"/>
    <property type="match status" value="1"/>
</dbReference>
<dbReference type="InterPro" id="IPR036272">
    <property type="entry name" value="Methuselah_N_sf"/>
</dbReference>
<keyword evidence="13" id="KW-1185">Reference proteome</keyword>
<evidence type="ECO:0000256" key="10">
    <source>
        <dbReference type="SAM" id="SignalP"/>
    </source>
</evidence>
<dbReference type="GO" id="GO:0012505">
    <property type="term" value="C:endomembrane system"/>
    <property type="evidence" value="ECO:0007669"/>
    <property type="project" value="UniProtKB-SubCell"/>
</dbReference>
<dbReference type="AlphaFoldDB" id="A0A232FJU6"/>
<gene>
    <name evidence="12" type="ORF">TSAR_002780</name>
</gene>
<feature type="transmembrane region" description="Helical" evidence="9">
    <location>
        <begin position="279"/>
        <end position="304"/>
    </location>
</feature>
<feature type="transmembrane region" description="Helical" evidence="9">
    <location>
        <begin position="247"/>
        <end position="267"/>
    </location>
</feature>
<evidence type="ECO:0000256" key="8">
    <source>
        <dbReference type="ARBA" id="ARBA00023224"/>
    </source>
</evidence>
<comment type="subcellular location">
    <subcellularLocation>
        <location evidence="1">Endomembrane system</location>
        <topology evidence="1">Multi-pass membrane protein</topology>
    </subcellularLocation>
</comment>
<dbReference type="PROSITE" id="PS50261">
    <property type="entry name" value="G_PROTEIN_RECEP_F2_4"/>
    <property type="match status" value="1"/>
</dbReference>
<evidence type="ECO:0000256" key="7">
    <source>
        <dbReference type="ARBA" id="ARBA00023170"/>
    </source>
</evidence>
<keyword evidence="7" id="KW-0675">Receptor</keyword>
<keyword evidence="10" id="KW-0732">Signal</keyword>
<keyword evidence="3 9" id="KW-0812">Transmembrane</keyword>
<organism evidence="12 13">
    <name type="scientific">Trichomalopsis sarcophagae</name>
    <dbReference type="NCBI Taxonomy" id="543379"/>
    <lineage>
        <taxon>Eukaryota</taxon>
        <taxon>Metazoa</taxon>
        <taxon>Ecdysozoa</taxon>
        <taxon>Arthropoda</taxon>
        <taxon>Hexapoda</taxon>
        <taxon>Insecta</taxon>
        <taxon>Pterygota</taxon>
        <taxon>Neoptera</taxon>
        <taxon>Endopterygota</taxon>
        <taxon>Hymenoptera</taxon>
        <taxon>Apocrita</taxon>
        <taxon>Proctotrupomorpha</taxon>
        <taxon>Chalcidoidea</taxon>
        <taxon>Pteromalidae</taxon>
        <taxon>Pteromalinae</taxon>
        <taxon>Trichomalopsis</taxon>
    </lineage>
</organism>
<keyword evidence="6 9" id="KW-0472">Membrane</keyword>
<dbReference type="SUPFAM" id="SSF63877">
    <property type="entry name" value="Methuselah ectodomain"/>
    <property type="match status" value="1"/>
</dbReference>
<dbReference type="InterPro" id="IPR052808">
    <property type="entry name" value="GPCR_Mth-like"/>
</dbReference>
<dbReference type="PANTHER" id="PTHR46953:SF1">
    <property type="entry name" value="G-PROTEIN COUPLED RECEPTOR MTH-LIKE 1-RELATED"/>
    <property type="match status" value="1"/>
</dbReference>
<evidence type="ECO:0000313" key="13">
    <source>
        <dbReference type="Proteomes" id="UP000215335"/>
    </source>
</evidence>
<feature type="transmembrane region" description="Helical" evidence="9">
    <location>
        <begin position="214"/>
        <end position="235"/>
    </location>
</feature>
<comment type="caution">
    <text evidence="12">The sequence shown here is derived from an EMBL/GenBank/DDBJ whole genome shotgun (WGS) entry which is preliminary data.</text>
</comment>
<dbReference type="EMBL" id="NNAY01000103">
    <property type="protein sequence ID" value="OXU30942.1"/>
    <property type="molecule type" value="Genomic_DNA"/>
</dbReference>
<feature type="signal peptide" evidence="10">
    <location>
        <begin position="1"/>
        <end position="28"/>
    </location>
</feature>
<dbReference type="OrthoDB" id="6082634at2759"/>
<evidence type="ECO:0000256" key="5">
    <source>
        <dbReference type="ARBA" id="ARBA00023040"/>
    </source>
</evidence>
<accession>A0A232FJU6</accession>
<comment type="similarity">
    <text evidence="2">Belongs to the G-protein coupled receptor 2 family. Mth subfamily.</text>
</comment>
<dbReference type="GO" id="GO:0016020">
    <property type="term" value="C:membrane"/>
    <property type="evidence" value="ECO:0007669"/>
    <property type="project" value="InterPro"/>
</dbReference>